<protein>
    <submittedName>
        <fullName evidence="1">Uncharacterized protein</fullName>
    </submittedName>
</protein>
<evidence type="ECO:0000313" key="2">
    <source>
        <dbReference type="Proteomes" id="UP001270362"/>
    </source>
</evidence>
<reference evidence="1" key="1">
    <citation type="journal article" date="2023" name="Mol. Phylogenet. Evol.">
        <title>Genome-scale phylogeny and comparative genomics of the fungal order Sordariales.</title>
        <authorList>
            <person name="Hensen N."/>
            <person name="Bonometti L."/>
            <person name="Westerberg I."/>
            <person name="Brannstrom I.O."/>
            <person name="Guillou S."/>
            <person name="Cros-Aarteil S."/>
            <person name="Calhoun S."/>
            <person name="Haridas S."/>
            <person name="Kuo A."/>
            <person name="Mondo S."/>
            <person name="Pangilinan J."/>
            <person name="Riley R."/>
            <person name="LaButti K."/>
            <person name="Andreopoulos B."/>
            <person name="Lipzen A."/>
            <person name="Chen C."/>
            <person name="Yan M."/>
            <person name="Daum C."/>
            <person name="Ng V."/>
            <person name="Clum A."/>
            <person name="Steindorff A."/>
            <person name="Ohm R.A."/>
            <person name="Martin F."/>
            <person name="Silar P."/>
            <person name="Natvig D.O."/>
            <person name="Lalanne C."/>
            <person name="Gautier V."/>
            <person name="Ament-Velasquez S.L."/>
            <person name="Kruys A."/>
            <person name="Hutchinson M.I."/>
            <person name="Powell A.J."/>
            <person name="Barry K."/>
            <person name="Miller A.N."/>
            <person name="Grigoriev I.V."/>
            <person name="Debuchy R."/>
            <person name="Gladieux P."/>
            <person name="Hiltunen Thoren M."/>
            <person name="Johannesson H."/>
        </authorList>
    </citation>
    <scope>NUCLEOTIDE SEQUENCE</scope>
    <source>
        <strain evidence="1">CBS 314.62</strain>
    </source>
</reference>
<keyword evidence="2" id="KW-1185">Reference proteome</keyword>
<comment type="caution">
    <text evidence="1">The sequence shown here is derived from an EMBL/GenBank/DDBJ whole genome shotgun (WGS) entry which is preliminary data.</text>
</comment>
<dbReference type="EMBL" id="JAULSO010000008">
    <property type="protein sequence ID" value="KAK3681073.1"/>
    <property type="molecule type" value="Genomic_DNA"/>
</dbReference>
<dbReference type="Proteomes" id="UP001270362">
    <property type="component" value="Unassembled WGS sequence"/>
</dbReference>
<sequence length="201" mass="22469">MRRSVETDPDVALGRVTIHTSTRRTRHSPETNLPSALRFPHVEWSVLSHHSLPKLRHWLSCMSSFLGFRLSGQTDCQNLGTTRAAVLLSVPPFVSDFPSSRASGAIQKIISSKNRTGSPAAMGRLGKMAKHEQDRKKHKRFWINSQTTIGAFPQQIHLLSLARPRLELQAGPHPPLQNTYTHTSPRPCFDECLALFGSWGC</sequence>
<reference evidence="1" key="2">
    <citation type="submission" date="2023-06" db="EMBL/GenBank/DDBJ databases">
        <authorList>
            <consortium name="Lawrence Berkeley National Laboratory"/>
            <person name="Haridas S."/>
            <person name="Hensen N."/>
            <person name="Bonometti L."/>
            <person name="Westerberg I."/>
            <person name="Brannstrom I.O."/>
            <person name="Guillou S."/>
            <person name="Cros-Aarteil S."/>
            <person name="Calhoun S."/>
            <person name="Kuo A."/>
            <person name="Mondo S."/>
            <person name="Pangilinan J."/>
            <person name="Riley R."/>
            <person name="Labutti K."/>
            <person name="Andreopoulos B."/>
            <person name="Lipzen A."/>
            <person name="Chen C."/>
            <person name="Yanf M."/>
            <person name="Daum C."/>
            <person name="Ng V."/>
            <person name="Clum A."/>
            <person name="Steindorff A."/>
            <person name="Ohm R."/>
            <person name="Martin F."/>
            <person name="Silar P."/>
            <person name="Natvig D."/>
            <person name="Lalanne C."/>
            <person name="Gautier V."/>
            <person name="Ament-Velasquez S.L."/>
            <person name="Kruys A."/>
            <person name="Hutchinson M.I."/>
            <person name="Powell A.J."/>
            <person name="Barry K."/>
            <person name="Miller A.N."/>
            <person name="Grigoriev I.V."/>
            <person name="Debuchy R."/>
            <person name="Gladieux P."/>
            <person name="Thoren M.H."/>
            <person name="Johannesson H."/>
        </authorList>
    </citation>
    <scope>NUCLEOTIDE SEQUENCE</scope>
    <source>
        <strain evidence="1">CBS 314.62</strain>
    </source>
</reference>
<organism evidence="1 2">
    <name type="scientific">Podospora appendiculata</name>
    <dbReference type="NCBI Taxonomy" id="314037"/>
    <lineage>
        <taxon>Eukaryota</taxon>
        <taxon>Fungi</taxon>
        <taxon>Dikarya</taxon>
        <taxon>Ascomycota</taxon>
        <taxon>Pezizomycotina</taxon>
        <taxon>Sordariomycetes</taxon>
        <taxon>Sordariomycetidae</taxon>
        <taxon>Sordariales</taxon>
        <taxon>Podosporaceae</taxon>
        <taxon>Podospora</taxon>
    </lineage>
</organism>
<gene>
    <name evidence="1" type="ORF">B0T22DRAFT_310834</name>
</gene>
<evidence type="ECO:0000313" key="1">
    <source>
        <dbReference type="EMBL" id="KAK3681073.1"/>
    </source>
</evidence>
<name>A0AAE0WYS9_9PEZI</name>
<dbReference type="AlphaFoldDB" id="A0AAE0WYS9"/>
<proteinExistence type="predicted"/>
<accession>A0AAE0WYS9</accession>